<keyword evidence="2" id="KW-1185">Reference proteome</keyword>
<gene>
    <name evidence="1" type="ORF">JYU34_000288</name>
</gene>
<name>A0ABQ7R7D3_PLUXY</name>
<evidence type="ECO:0000313" key="2">
    <source>
        <dbReference type="Proteomes" id="UP000823941"/>
    </source>
</evidence>
<protein>
    <recommendedName>
        <fullName evidence="3">Secreted protein</fullName>
    </recommendedName>
</protein>
<organism evidence="1 2">
    <name type="scientific">Plutella xylostella</name>
    <name type="common">Diamondback moth</name>
    <name type="synonym">Plutella maculipennis</name>
    <dbReference type="NCBI Taxonomy" id="51655"/>
    <lineage>
        <taxon>Eukaryota</taxon>
        <taxon>Metazoa</taxon>
        <taxon>Ecdysozoa</taxon>
        <taxon>Arthropoda</taxon>
        <taxon>Hexapoda</taxon>
        <taxon>Insecta</taxon>
        <taxon>Pterygota</taxon>
        <taxon>Neoptera</taxon>
        <taxon>Endopterygota</taxon>
        <taxon>Lepidoptera</taxon>
        <taxon>Glossata</taxon>
        <taxon>Ditrysia</taxon>
        <taxon>Yponomeutoidea</taxon>
        <taxon>Plutellidae</taxon>
        <taxon>Plutella</taxon>
    </lineage>
</organism>
<evidence type="ECO:0008006" key="3">
    <source>
        <dbReference type="Google" id="ProtNLM"/>
    </source>
</evidence>
<dbReference type="EMBL" id="JAHIBW010000001">
    <property type="protein sequence ID" value="KAG7313193.1"/>
    <property type="molecule type" value="Genomic_DNA"/>
</dbReference>
<dbReference type="Proteomes" id="UP000823941">
    <property type="component" value="Chromosome 1"/>
</dbReference>
<accession>A0ABQ7R7D3</accession>
<reference evidence="1 2" key="1">
    <citation type="submission" date="2021-06" db="EMBL/GenBank/DDBJ databases">
        <title>A haploid diamondback moth (Plutella xylostella L.) genome assembly resolves 31 chromosomes and identifies a diamide resistance mutation.</title>
        <authorList>
            <person name="Ward C.M."/>
            <person name="Perry K.D."/>
            <person name="Baker G."/>
            <person name="Powis K."/>
            <person name="Heckel D.G."/>
            <person name="Baxter S.W."/>
        </authorList>
    </citation>
    <scope>NUCLEOTIDE SEQUENCE [LARGE SCALE GENOMIC DNA]</scope>
    <source>
        <strain evidence="1 2">LV</strain>
        <tissue evidence="1">Single pupa</tissue>
    </source>
</reference>
<sequence>MKLLSTFFCIYASNHSMTAAAASCCPVLQPIPPVLQVASNTSHSLRLDKTGAPGRIIDRTEPVPYRGNGLLCNSPPDSEVAHALHGEHSCSNFFVMNHWDVIPEGGSQPTSRPV</sequence>
<evidence type="ECO:0000313" key="1">
    <source>
        <dbReference type="EMBL" id="KAG7313193.1"/>
    </source>
</evidence>
<comment type="caution">
    <text evidence="1">The sequence shown here is derived from an EMBL/GenBank/DDBJ whole genome shotgun (WGS) entry which is preliminary data.</text>
</comment>
<proteinExistence type="predicted"/>
<dbReference type="PROSITE" id="PS51257">
    <property type="entry name" value="PROKAR_LIPOPROTEIN"/>
    <property type="match status" value="1"/>
</dbReference>